<evidence type="ECO:0000256" key="1">
    <source>
        <dbReference type="SAM" id="MobiDB-lite"/>
    </source>
</evidence>
<proteinExistence type="predicted"/>
<reference evidence="2" key="1">
    <citation type="submission" date="2021-01" db="EMBL/GenBank/DDBJ databases">
        <authorList>
            <person name="Corre E."/>
            <person name="Pelletier E."/>
            <person name="Niang G."/>
            <person name="Scheremetjew M."/>
            <person name="Finn R."/>
            <person name="Kale V."/>
            <person name="Holt S."/>
            <person name="Cochrane G."/>
            <person name="Meng A."/>
            <person name="Brown T."/>
            <person name="Cohen L."/>
        </authorList>
    </citation>
    <scope>NUCLEOTIDE SEQUENCE</scope>
    <source>
        <strain evidence="2">UNC1205</strain>
    </source>
</reference>
<accession>A0A7S0UF99</accession>
<evidence type="ECO:0000313" key="2">
    <source>
        <dbReference type="EMBL" id="CAD8760709.1"/>
    </source>
</evidence>
<feature type="compositionally biased region" description="Polar residues" evidence="1">
    <location>
        <begin position="1"/>
        <end position="36"/>
    </location>
</feature>
<sequence>MTMDSLLSLTFSRPSTVWEESSTVTADPPKMSNTDTRSSPLASRDSSDSMASLTSFSTTESATESDSVVSVGRRQIFSEYWKTSTPVIPADIQDDIEEEEDDGQPMSPLVQHYPSGAPGSSPTSTIHLTSDRVNKKSSNMTKALAASPPRRSIFGNARSNSYNKINNKDIDLDRFFSKHEHMTVLSSSLHSTSSTDLLLQRRLRSYSCSDVSAATAAARSTLRKGPLASCLKRRNSHGIPRTGDSQMERQPSVTFDSQISIVAFQPTSSFDEEPSCMDGSWTDLFEH</sequence>
<protein>
    <submittedName>
        <fullName evidence="2">Uncharacterized protein</fullName>
    </submittedName>
</protein>
<dbReference type="AlphaFoldDB" id="A0A7S0UF99"/>
<feature type="region of interest" description="Disordered" evidence="1">
    <location>
        <begin position="1"/>
        <end position="69"/>
    </location>
</feature>
<dbReference type="EMBL" id="HBFL01001053">
    <property type="protein sequence ID" value="CAD8760709.1"/>
    <property type="molecule type" value="Transcribed_RNA"/>
</dbReference>
<organism evidence="2">
    <name type="scientific">Pseudo-nitzschia delicatissima</name>
    <dbReference type="NCBI Taxonomy" id="44447"/>
    <lineage>
        <taxon>Eukaryota</taxon>
        <taxon>Sar</taxon>
        <taxon>Stramenopiles</taxon>
        <taxon>Ochrophyta</taxon>
        <taxon>Bacillariophyta</taxon>
        <taxon>Bacillariophyceae</taxon>
        <taxon>Bacillariophycidae</taxon>
        <taxon>Bacillariales</taxon>
        <taxon>Bacillariaceae</taxon>
        <taxon>Pseudo-nitzschia</taxon>
    </lineage>
</organism>
<feature type="region of interest" description="Disordered" evidence="1">
    <location>
        <begin position="98"/>
        <end position="125"/>
    </location>
</feature>
<feature type="compositionally biased region" description="Low complexity" evidence="1">
    <location>
        <begin position="114"/>
        <end position="125"/>
    </location>
</feature>
<name>A0A7S0UF99_9STRA</name>
<gene>
    <name evidence="2" type="ORF">PDEL1432_LOCUS749</name>
</gene>
<feature type="compositionally biased region" description="Low complexity" evidence="1">
    <location>
        <begin position="37"/>
        <end position="69"/>
    </location>
</feature>